<evidence type="ECO:0000313" key="3">
    <source>
        <dbReference type="EMBL" id="SFS48570.1"/>
    </source>
</evidence>
<reference evidence="4" key="1">
    <citation type="submission" date="2016-10" db="EMBL/GenBank/DDBJ databases">
        <authorList>
            <person name="Varghese N."/>
            <person name="Submissions S."/>
        </authorList>
    </citation>
    <scope>NUCLEOTIDE SEQUENCE [LARGE SCALE GENOMIC DNA]</scope>
    <source>
        <strain evidence="4">DSM 24450</strain>
    </source>
</reference>
<dbReference type="OrthoDB" id="9809801at2"/>
<proteinExistence type="predicted"/>
<dbReference type="GO" id="GO:0003677">
    <property type="term" value="F:DNA binding"/>
    <property type="evidence" value="ECO:0007669"/>
    <property type="project" value="UniProtKB-KW"/>
</dbReference>
<dbReference type="Pfam" id="PF18291">
    <property type="entry name" value="HU-HIG"/>
    <property type="match status" value="1"/>
</dbReference>
<evidence type="ECO:0000259" key="2">
    <source>
        <dbReference type="Pfam" id="PF18291"/>
    </source>
</evidence>
<dbReference type="InterPro" id="IPR041607">
    <property type="entry name" value="HU-HIG"/>
</dbReference>
<keyword evidence="1 3" id="KW-0238">DNA-binding</keyword>
<evidence type="ECO:0000313" key="4">
    <source>
        <dbReference type="Proteomes" id="UP000199312"/>
    </source>
</evidence>
<dbReference type="SUPFAM" id="SSF47729">
    <property type="entry name" value="IHF-like DNA-binding proteins"/>
    <property type="match status" value="1"/>
</dbReference>
<gene>
    <name evidence="3" type="ORF">SAMN04488006_1593</name>
</gene>
<dbReference type="RefSeq" id="WP_090224847.1">
    <property type="nucleotide sequence ID" value="NZ_FOZP01000003.1"/>
</dbReference>
<organism evidence="3 4">
    <name type="scientific">Lutibacter maritimus</name>
    <dbReference type="NCBI Taxonomy" id="593133"/>
    <lineage>
        <taxon>Bacteria</taxon>
        <taxon>Pseudomonadati</taxon>
        <taxon>Bacteroidota</taxon>
        <taxon>Flavobacteriia</taxon>
        <taxon>Flavobacteriales</taxon>
        <taxon>Flavobacteriaceae</taxon>
        <taxon>Lutibacter</taxon>
    </lineage>
</organism>
<keyword evidence="4" id="KW-1185">Reference proteome</keyword>
<feature type="domain" description="HU" evidence="2">
    <location>
        <begin position="1"/>
        <end position="122"/>
    </location>
</feature>
<dbReference type="InterPro" id="IPR010992">
    <property type="entry name" value="IHF-like_DNA-bd_dom_sf"/>
</dbReference>
<dbReference type="AlphaFoldDB" id="A0A1I6Q8F3"/>
<dbReference type="Proteomes" id="UP000199312">
    <property type="component" value="Unassembled WGS sequence"/>
</dbReference>
<dbReference type="Gene3D" id="4.10.520.10">
    <property type="entry name" value="IHF-like DNA-binding proteins"/>
    <property type="match status" value="1"/>
</dbReference>
<evidence type="ECO:0000256" key="1">
    <source>
        <dbReference type="ARBA" id="ARBA00023125"/>
    </source>
</evidence>
<protein>
    <submittedName>
        <fullName evidence="3">DNA-binding protein, histone-like, putative</fullName>
    </submittedName>
</protein>
<name>A0A1I6Q8F3_9FLAO</name>
<sequence>MPIRYRITKRSNNIALEKKSNYIMQAVSTGTIDINRLSYEISNECTLSKVDVKAVLFALGEKLEFHLKEGKTIDIENIGKFKIGFKSIAAENAKDLTPKKSIVKYHLNFQPSVYIKRWLKKGLKTYKEGSTSN</sequence>
<dbReference type="EMBL" id="FOZP01000003">
    <property type="protein sequence ID" value="SFS48570.1"/>
    <property type="molecule type" value="Genomic_DNA"/>
</dbReference>
<dbReference type="STRING" id="593133.SAMN04488006_1593"/>
<accession>A0A1I6Q8F3</accession>